<evidence type="ECO:0000313" key="4">
    <source>
        <dbReference type="Proteomes" id="UP001363151"/>
    </source>
</evidence>
<keyword evidence="2" id="KW-0378">Hydrolase</keyword>
<comment type="similarity">
    <text evidence="1 2">Belongs to the peptidase S10 family.</text>
</comment>
<evidence type="ECO:0000256" key="1">
    <source>
        <dbReference type="ARBA" id="ARBA00009431"/>
    </source>
</evidence>
<feature type="signal peptide" evidence="2">
    <location>
        <begin position="1"/>
        <end position="23"/>
    </location>
</feature>
<proteinExistence type="inferred from homology"/>
<dbReference type="PROSITE" id="PS00131">
    <property type="entry name" value="CARBOXYPEPT_SER_SER"/>
    <property type="match status" value="1"/>
</dbReference>
<evidence type="ECO:0000256" key="2">
    <source>
        <dbReference type="RuleBase" id="RU361156"/>
    </source>
</evidence>
<feature type="chain" id="PRO_5045003116" description="Carboxypeptidase" evidence="2">
    <location>
        <begin position="24"/>
        <end position="450"/>
    </location>
</feature>
<dbReference type="EC" id="3.4.16.-" evidence="2"/>
<comment type="caution">
    <text evidence="3">The sequence shown here is derived from an EMBL/GenBank/DDBJ whole genome shotgun (WGS) entry which is preliminary data.</text>
</comment>
<keyword evidence="2 3" id="KW-0121">Carboxypeptidase</keyword>
<dbReference type="InterPro" id="IPR029058">
    <property type="entry name" value="AB_hydrolase_fold"/>
</dbReference>
<protein>
    <recommendedName>
        <fullName evidence="2">Carboxypeptidase</fullName>
        <ecNumber evidence="2">3.4.16.-</ecNumber>
    </recommendedName>
</protein>
<keyword evidence="2" id="KW-0645">Protease</keyword>
<gene>
    <name evidence="3" type="ORF">SO694_00158049</name>
</gene>
<dbReference type="Pfam" id="PF00450">
    <property type="entry name" value="Peptidase_S10"/>
    <property type="match status" value="1"/>
</dbReference>
<reference evidence="3 4" key="1">
    <citation type="submission" date="2024-03" db="EMBL/GenBank/DDBJ databases">
        <title>Aureococcus anophagefferens CCMP1851 and Kratosvirus quantuckense: Draft genome of a second virus-susceptible host strain in the model system.</title>
        <authorList>
            <person name="Chase E."/>
            <person name="Truchon A.R."/>
            <person name="Schepens W."/>
            <person name="Wilhelm S.W."/>
        </authorList>
    </citation>
    <scope>NUCLEOTIDE SEQUENCE [LARGE SCALE GENOMIC DNA]</scope>
    <source>
        <strain evidence="3 4">CCMP1851</strain>
    </source>
</reference>
<dbReference type="PANTHER" id="PTHR11802:SF201">
    <property type="entry name" value="CARBOXYPEPTIDASE"/>
    <property type="match status" value="1"/>
</dbReference>
<evidence type="ECO:0000313" key="3">
    <source>
        <dbReference type="EMBL" id="KAK7242402.1"/>
    </source>
</evidence>
<dbReference type="PRINTS" id="PR00724">
    <property type="entry name" value="CRBOXYPTASEC"/>
</dbReference>
<dbReference type="InterPro" id="IPR018202">
    <property type="entry name" value="Ser_caboxypep_ser_AS"/>
</dbReference>
<dbReference type="EMBL" id="JBBJCI010000144">
    <property type="protein sequence ID" value="KAK7242402.1"/>
    <property type="molecule type" value="Genomic_DNA"/>
</dbReference>
<name>A0ABR1G258_AURAN</name>
<accession>A0ABR1G258</accession>
<dbReference type="InterPro" id="IPR001563">
    <property type="entry name" value="Peptidase_S10"/>
</dbReference>
<keyword evidence="2" id="KW-0732">Signal</keyword>
<dbReference type="SUPFAM" id="SSF53474">
    <property type="entry name" value="alpha/beta-Hydrolases"/>
    <property type="match status" value="1"/>
</dbReference>
<dbReference type="PANTHER" id="PTHR11802">
    <property type="entry name" value="SERINE PROTEASE FAMILY S10 SERINE CARBOXYPEPTIDASE"/>
    <property type="match status" value="1"/>
</dbReference>
<dbReference type="GO" id="GO:0004180">
    <property type="term" value="F:carboxypeptidase activity"/>
    <property type="evidence" value="ECO:0007669"/>
    <property type="project" value="UniProtKB-KW"/>
</dbReference>
<sequence length="450" mass="48846">MVSLSVPALSTLVAAALLLVANAEEITSLPGVTGGVPFKMHSGYVDVTDDSDGSRQLFFWFVEAEINPSTAPVLLWTNGGPGCSGLGGFISEMGPFVPNADGTLGRRDYAWNKLANMLFIEQPAGVGFSTGAMDYYDDGMVARDNANFVARWRQRFPDFAGRTLYLTSESYGGHYLPTLALELVKRGTPNFGGFAVGNPLTWMPYRDYGQWGTWAAHQLLPLPLWESYLENACAPPRDVDCPPEDPHCEPNATCVELEDTFSTLVEAADPYALDFPTCLDGARAAGRRERHALLSAVSSAPLKAYEPCASDYGAAYLNDPKVRAAIHVSSNATWGECSDAVSAAYNFTDAARPMMPVYDEIYARAPHLKVLVYSGDDDSICATMGSQKWIWSLGRAVLDEWAPRLLDGQLAGYTVKFEGLTFETIHGAGHMCPATQPARTFDVLRAFLAS</sequence>
<dbReference type="Gene3D" id="3.40.50.1820">
    <property type="entry name" value="alpha/beta hydrolase"/>
    <property type="match status" value="1"/>
</dbReference>
<organism evidence="3 4">
    <name type="scientific">Aureococcus anophagefferens</name>
    <name type="common">Harmful bloom alga</name>
    <dbReference type="NCBI Taxonomy" id="44056"/>
    <lineage>
        <taxon>Eukaryota</taxon>
        <taxon>Sar</taxon>
        <taxon>Stramenopiles</taxon>
        <taxon>Ochrophyta</taxon>
        <taxon>Pelagophyceae</taxon>
        <taxon>Pelagomonadales</taxon>
        <taxon>Pelagomonadaceae</taxon>
        <taxon>Aureococcus</taxon>
    </lineage>
</organism>
<dbReference type="Proteomes" id="UP001363151">
    <property type="component" value="Unassembled WGS sequence"/>
</dbReference>
<keyword evidence="4" id="KW-1185">Reference proteome</keyword>